<dbReference type="PANTHER" id="PTHR43201:SF5">
    <property type="entry name" value="MEDIUM-CHAIN ACYL-COA LIGASE ACSF2, MITOCHONDRIAL"/>
    <property type="match status" value="1"/>
</dbReference>
<reference evidence="5 6" key="1">
    <citation type="journal article" date="2008" name="FEMS Yeast Res.">
        <title>Comparative genome analysis of a Saccharomyces cerevisiae wine strain.</title>
        <authorList>
            <person name="Borneman A.R."/>
            <person name="Forgan A.H."/>
            <person name="Pretorius I.S."/>
            <person name="Chambers P.J."/>
        </authorList>
    </citation>
    <scope>NUCLEOTIDE SEQUENCE [LARGE SCALE GENOMIC DNA]</scope>
    <source>
        <strain evidence="5 6">AWRI1631</strain>
    </source>
</reference>
<dbReference type="SUPFAM" id="SSF56801">
    <property type="entry name" value="Acetyl-CoA synthetase-like"/>
    <property type="match status" value="1"/>
</dbReference>
<dbReference type="Proteomes" id="UP000008988">
    <property type="component" value="Unassembled WGS sequence"/>
</dbReference>
<dbReference type="GO" id="GO:0031956">
    <property type="term" value="F:medium-chain fatty acid-CoA ligase activity"/>
    <property type="evidence" value="ECO:0007669"/>
    <property type="project" value="TreeGrafter"/>
</dbReference>
<dbReference type="EMBL" id="ABSV01000166">
    <property type="protein sequence ID" value="EDZ73674.1"/>
    <property type="molecule type" value="Genomic_DNA"/>
</dbReference>
<dbReference type="InterPro" id="IPR025110">
    <property type="entry name" value="AMP-bd_C"/>
</dbReference>
<dbReference type="Gene3D" id="3.40.50.12780">
    <property type="entry name" value="N-terminal domain of ligase-like"/>
    <property type="match status" value="1"/>
</dbReference>
<dbReference type="InterPro" id="IPR045851">
    <property type="entry name" value="AMP-bd_C_sf"/>
</dbReference>
<evidence type="ECO:0000256" key="1">
    <source>
        <dbReference type="ARBA" id="ARBA00006432"/>
    </source>
</evidence>
<proteinExistence type="inferred from homology"/>
<sequence>LNIANTYKLTPLDRSYVVMPLFHVHGLIGVLLSTFRTQGSVVVPDGFHPKLFWDQFVKYNCNWFSCVPTISMIMLNMPKPNPFPHIRFIRSCSSALAPATFHKLEKEFNAPVLEAYAMTEASHQMTSNNLPPGKRKPGTVGQPQGVTVVILDDNDNVLPPGKVGEVSIRGENVTLGYANNPKANKENFTKRENYFRTGDQGYFDPEGFLVLTGRIKELINRGGEKISPIELDGIMLSHPKIDEAVAFGVPDDMYGQVVQAAIVLKKGEKMTYEELVNFLKKHLASFKIPTKVYFVDKLPKTATGKIQRRVIAETFAKSSRNKSKL</sequence>
<comment type="caution">
    <text evidence="5">The sequence shown here is derived from an EMBL/GenBank/DDBJ whole genome shotgun (WGS) entry which is preliminary data.</text>
</comment>
<keyword evidence="2" id="KW-0436">Ligase</keyword>
<dbReference type="AlphaFoldDB" id="B5VEH4"/>
<feature type="non-terminal residue" evidence="5">
    <location>
        <position position="1"/>
    </location>
</feature>
<evidence type="ECO:0000256" key="2">
    <source>
        <dbReference type="ARBA" id="ARBA00022598"/>
    </source>
</evidence>
<evidence type="ECO:0000259" key="3">
    <source>
        <dbReference type="Pfam" id="PF00501"/>
    </source>
</evidence>
<evidence type="ECO:0000259" key="4">
    <source>
        <dbReference type="Pfam" id="PF13193"/>
    </source>
</evidence>
<name>B5VEH4_YEAS6</name>
<dbReference type="Pfam" id="PF00501">
    <property type="entry name" value="AMP-binding"/>
    <property type="match status" value="1"/>
</dbReference>
<evidence type="ECO:0000313" key="6">
    <source>
        <dbReference type="Proteomes" id="UP000008988"/>
    </source>
</evidence>
<protein>
    <submittedName>
        <fullName evidence="5">YBR222Cp-like protein</fullName>
    </submittedName>
</protein>
<evidence type="ECO:0000313" key="5">
    <source>
        <dbReference type="EMBL" id="EDZ73674.1"/>
    </source>
</evidence>
<accession>B5VEH4</accession>
<feature type="domain" description="AMP-binding enzyme C-terminal" evidence="4">
    <location>
        <begin position="230"/>
        <end position="305"/>
    </location>
</feature>
<dbReference type="Pfam" id="PF13193">
    <property type="entry name" value="AMP-binding_C"/>
    <property type="match status" value="1"/>
</dbReference>
<dbReference type="PANTHER" id="PTHR43201">
    <property type="entry name" value="ACYL-COA SYNTHETASE"/>
    <property type="match status" value="1"/>
</dbReference>
<dbReference type="GO" id="GO:0006631">
    <property type="term" value="P:fatty acid metabolic process"/>
    <property type="evidence" value="ECO:0007669"/>
    <property type="project" value="TreeGrafter"/>
</dbReference>
<comment type="similarity">
    <text evidence="1">Belongs to the ATP-dependent AMP-binding enzyme family.</text>
</comment>
<gene>
    <name evidence="5" type="ORF">AWRI1631_23010</name>
</gene>
<organism evidence="5 6">
    <name type="scientific">Saccharomyces cerevisiae (strain AWRI1631)</name>
    <name type="common">Baker's yeast</name>
    <dbReference type="NCBI Taxonomy" id="545124"/>
    <lineage>
        <taxon>Eukaryota</taxon>
        <taxon>Fungi</taxon>
        <taxon>Dikarya</taxon>
        <taxon>Ascomycota</taxon>
        <taxon>Saccharomycotina</taxon>
        <taxon>Saccharomycetes</taxon>
        <taxon>Saccharomycetales</taxon>
        <taxon>Saccharomycetaceae</taxon>
        <taxon>Saccharomyces</taxon>
    </lineage>
</organism>
<dbReference type="FunFam" id="3.30.300.30:FF:000007">
    <property type="entry name" value="4-coumarate--CoA ligase 2"/>
    <property type="match status" value="1"/>
</dbReference>
<dbReference type="InterPro" id="IPR042099">
    <property type="entry name" value="ANL_N_sf"/>
</dbReference>
<dbReference type="InterPro" id="IPR000873">
    <property type="entry name" value="AMP-dep_synth/lig_dom"/>
</dbReference>
<dbReference type="Gene3D" id="3.30.300.30">
    <property type="match status" value="1"/>
</dbReference>
<feature type="domain" description="AMP-dependent synthetase/ligase" evidence="3">
    <location>
        <begin position="6"/>
        <end position="177"/>
    </location>
</feature>
<dbReference type="OrthoDB" id="3633556at2759"/>